<evidence type="ECO:0000313" key="2">
    <source>
        <dbReference type="Proteomes" id="UP001057561"/>
    </source>
</evidence>
<reference evidence="1" key="1">
    <citation type="submission" date="2022-06" db="EMBL/GenBank/DDBJ databases">
        <title>Nostosin G and Spiroidesin B from the Cyanobacterium Dolichospermum sp. NIES-1697.</title>
        <authorList>
            <person name="Phan C.-S."/>
            <person name="Mehjabin J.J."/>
            <person name="Anas A.R.J."/>
            <person name="Hayasaka M."/>
            <person name="Onoki R."/>
            <person name="Wang J."/>
            <person name="Umezawa T."/>
            <person name="Washio K."/>
            <person name="Morikawa M."/>
            <person name="Okino T."/>
        </authorList>
    </citation>
    <scope>NUCLEOTIDE SEQUENCE</scope>
    <source>
        <strain evidence="1">NIES-1697</strain>
    </source>
</reference>
<name>A0ABY5M457_9CYAN</name>
<accession>A0ABY5M457</accession>
<gene>
    <name evidence="1" type="ORF">NG743_14565</name>
</gene>
<sequence>MLHQHQVTALADVRSSPYSRRFPQFKLVLQ</sequence>
<evidence type="ECO:0000313" key="1">
    <source>
        <dbReference type="EMBL" id="UUO17989.1"/>
    </source>
</evidence>
<dbReference type="Proteomes" id="UP001057561">
    <property type="component" value="Chromosome"/>
</dbReference>
<protein>
    <submittedName>
        <fullName evidence="1">DUF488 domain-containing protein</fullName>
    </submittedName>
</protein>
<dbReference type="EMBL" id="CP099464">
    <property type="protein sequence ID" value="UUO17989.1"/>
    <property type="molecule type" value="Genomic_DNA"/>
</dbReference>
<keyword evidence="2" id="KW-1185">Reference proteome</keyword>
<proteinExistence type="predicted"/>
<organism evidence="1 2">
    <name type="scientific">Dolichospermum heterosporum TAC447</name>
    <dbReference type="NCBI Taxonomy" id="747523"/>
    <lineage>
        <taxon>Bacteria</taxon>
        <taxon>Bacillati</taxon>
        <taxon>Cyanobacteriota</taxon>
        <taxon>Cyanophyceae</taxon>
        <taxon>Nostocales</taxon>
        <taxon>Aphanizomenonaceae</taxon>
        <taxon>Dolichospermum</taxon>
        <taxon>Dolichospermum heterosporum</taxon>
    </lineage>
</organism>